<dbReference type="InterPro" id="IPR001098">
    <property type="entry name" value="DNA-dir_DNA_pol_A_palm_dom"/>
</dbReference>
<dbReference type="Gene3D" id="1.20.1060.10">
    <property type="entry name" value="Taq DNA Polymerase, Chain T, domain 4"/>
    <property type="match status" value="1"/>
</dbReference>
<organism evidence="4">
    <name type="scientific">marine sediment metagenome</name>
    <dbReference type="NCBI Taxonomy" id="412755"/>
    <lineage>
        <taxon>unclassified sequences</taxon>
        <taxon>metagenomes</taxon>
        <taxon>ecological metagenomes</taxon>
    </lineage>
</organism>
<dbReference type="InterPro" id="IPR002298">
    <property type="entry name" value="DNA_polymerase_A"/>
</dbReference>
<dbReference type="GO" id="GO:0006261">
    <property type="term" value="P:DNA-templated DNA replication"/>
    <property type="evidence" value="ECO:0007669"/>
    <property type="project" value="InterPro"/>
</dbReference>
<feature type="domain" description="DNA-directed DNA polymerase family A palm" evidence="3">
    <location>
        <begin position="353"/>
        <end position="572"/>
    </location>
</feature>
<evidence type="ECO:0000259" key="2">
    <source>
        <dbReference type="SMART" id="SM00474"/>
    </source>
</evidence>
<evidence type="ECO:0000256" key="1">
    <source>
        <dbReference type="ARBA" id="ARBA00022705"/>
    </source>
</evidence>
<dbReference type="Pfam" id="PF01612">
    <property type="entry name" value="DNA_pol_A_exo1"/>
    <property type="match status" value="1"/>
</dbReference>
<dbReference type="InterPro" id="IPR012337">
    <property type="entry name" value="RNaseH-like_sf"/>
</dbReference>
<dbReference type="PRINTS" id="PR00868">
    <property type="entry name" value="DNAPOLI"/>
</dbReference>
<evidence type="ECO:0000313" key="4">
    <source>
        <dbReference type="EMBL" id="KKN60612.1"/>
    </source>
</evidence>
<evidence type="ECO:0000259" key="3">
    <source>
        <dbReference type="SMART" id="SM00482"/>
    </source>
</evidence>
<name>A0A0F9SE72_9ZZZZ</name>
<evidence type="ECO:0008006" key="5">
    <source>
        <dbReference type="Google" id="ProtNLM"/>
    </source>
</evidence>
<dbReference type="SMART" id="SM00482">
    <property type="entry name" value="POLAc"/>
    <property type="match status" value="1"/>
</dbReference>
<gene>
    <name evidence="4" type="ORF">LCGC14_0530520</name>
</gene>
<keyword evidence="1" id="KW-0235">DNA replication</keyword>
<sequence>MSKMQSGSVLAEMPDSNYKYIISTEEALRHLEFIERHPFIEVDTETNGLDPHLAKIALMQLGVGGQAFVFDVRPGRVDAQIFKNLLENNNSLKLLQNAVFDYEMLKTNFNIEMNRVYDTMLAEQLIGLGLHPKANLQYIVAKYLHMNMPKDIGKTFEDYNQEYQEYQLRYAANDVVVLREIYNQQLKRLQQDDLMRVAQLEFGFIKPMAEMELNGMLLDVPRWRGILDEMVLERNKFRIQLADVFNTTMAQETLFGVSLLNLDSPAQVVKCLNDLGIPVEGSDVKELGKFKKNPTVKLLLNYRKYAKFITTYGEPMISRINPETGRLHTRFKQMVDTGRLSSSDPNLQNIPKEQKYRACFIARAGYKLITCDMSQAELRILAAYSQDPVFLDAFARGEDLHARTASDLFGITVEEIMADKKLDDDDANKKDYRGNVKALNFGLIYGLTKVGLSLRMETSEKEAQKLIDLYFGKYTSIGGWLNEASKFAVMNRYSTTMSGRRRYYRIPDPDHRDFNKIKGSIERQGKNHPIQGTNADTIKQSMIYIVDRIKEYDARLLLTVHDEVIVEAKEDQAEEVSCIVSQAMVDGFAAFVPDLAMEAGADIENYWVKG</sequence>
<dbReference type="GO" id="GO:0006302">
    <property type="term" value="P:double-strand break repair"/>
    <property type="evidence" value="ECO:0007669"/>
    <property type="project" value="TreeGrafter"/>
</dbReference>
<dbReference type="GO" id="GO:0003887">
    <property type="term" value="F:DNA-directed DNA polymerase activity"/>
    <property type="evidence" value="ECO:0007669"/>
    <property type="project" value="InterPro"/>
</dbReference>
<feature type="domain" description="3'-5' exonuclease" evidence="2">
    <location>
        <begin position="18"/>
        <end position="190"/>
    </location>
</feature>
<dbReference type="SMART" id="SM00474">
    <property type="entry name" value="35EXOc"/>
    <property type="match status" value="1"/>
</dbReference>
<dbReference type="Gene3D" id="3.30.70.370">
    <property type="match status" value="1"/>
</dbReference>
<dbReference type="SUPFAM" id="SSF53098">
    <property type="entry name" value="Ribonuclease H-like"/>
    <property type="match status" value="1"/>
</dbReference>
<dbReference type="InterPro" id="IPR036397">
    <property type="entry name" value="RNaseH_sf"/>
</dbReference>
<dbReference type="PANTHER" id="PTHR10133:SF27">
    <property type="entry name" value="DNA POLYMERASE NU"/>
    <property type="match status" value="1"/>
</dbReference>
<comment type="caution">
    <text evidence="4">The sequence shown here is derived from an EMBL/GenBank/DDBJ whole genome shotgun (WGS) entry which is preliminary data.</text>
</comment>
<dbReference type="InterPro" id="IPR043502">
    <property type="entry name" value="DNA/RNA_pol_sf"/>
</dbReference>
<accession>A0A0F9SE72</accession>
<dbReference type="PANTHER" id="PTHR10133">
    <property type="entry name" value="DNA POLYMERASE I"/>
    <property type="match status" value="1"/>
</dbReference>
<proteinExistence type="predicted"/>
<dbReference type="GO" id="GO:0008408">
    <property type="term" value="F:3'-5' exonuclease activity"/>
    <property type="evidence" value="ECO:0007669"/>
    <property type="project" value="InterPro"/>
</dbReference>
<dbReference type="EMBL" id="LAZR01000690">
    <property type="protein sequence ID" value="KKN60612.1"/>
    <property type="molecule type" value="Genomic_DNA"/>
</dbReference>
<reference evidence="4" key="1">
    <citation type="journal article" date="2015" name="Nature">
        <title>Complex archaea that bridge the gap between prokaryotes and eukaryotes.</title>
        <authorList>
            <person name="Spang A."/>
            <person name="Saw J.H."/>
            <person name="Jorgensen S.L."/>
            <person name="Zaremba-Niedzwiedzka K."/>
            <person name="Martijn J."/>
            <person name="Lind A.E."/>
            <person name="van Eijk R."/>
            <person name="Schleper C."/>
            <person name="Guy L."/>
            <person name="Ettema T.J."/>
        </authorList>
    </citation>
    <scope>NUCLEOTIDE SEQUENCE</scope>
</reference>
<dbReference type="SUPFAM" id="SSF56672">
    <property type="entry name" value="DNA/RNA polymerases"/>
    <property type="match status" value="1"/>
</dbReference>
<dbReference type="GO" id="GO:0003677">
    <property type="term" value="F:DNA binding"/>
    <property type="evidence" value="ECO:0007669"/>
    <property type="project" value="InterPro"/>
</dbReference>
<protein>
    <recommendedName>
        <fullName evidence="5">DNA-directed DNA polymerase</fullName>
    </recommendedName>
</protein>
<dbReference type="Gene3D" id="3.30.420.10">
    <property type="entry name" value="Ribonuclease H-like superfamily/Ribonuclease H"/>
    <property type="match status" value="1"/>
</dbReference>
<dbReference type="Pfam" id="PF00476">
    <property type="entry name" value="DNA_pol_A"/>
    <property type="match status" value="1"/>
</dbReference>
<dbReference type="Gene3D" id="1.10.150.20">
    <property type="entry name" value="5' to 3' exonuclease, C-terminal subdomain"/>
    <property type="match status" value="1"/>
</dbReference>
<dbReference type="InterPro" id="IPR002562">
    <property type="entry name" value="3'-5'_exonuclease_dom"/>
</dbReference>
<dbReference type="AlphaFoldDB" id="A0A0F9SE72"/>